<dbReference type="HAMAP" id="MF_00378">
    <property type="entry name" value="Exonuc_7_L"/>
    <property type="match status" value="1"/>
</dbReference>
<dbReference type="EC" id="3.1.11.6" evidence="5"/>
<feature type="domain" description="Exonuclease VII large subunit C-terminal" evidence="7">
    <location>
        <begin position="121"/>
        <end position="433"/>
    </location>
</feature>
<evidence type="ECO:0000256" key="6">
    <source>
        <dbReference type="RuleBase" id="RU004355"/>
    </source>
</evidence>
<proteinExistence type="inferred from homology"/>
<evidence type="ECO:0000259" key="7">
    <source>
        <dbReference type="Pfam" id="PF02601"/>
    </source>
</evidence>
<sequence length="444" mass="50356">MQRIYTVSRLNRQARQVLESEIGQVWIRGEISNFVAARSGHWYFTIKDEYAQVRAAMFKNANRLTGQRPKEGDRILARANLSLYEPRGDYQVIVEHLEPEGEGLLKQQFEQLKAKLQAQGLFDQARKRPLPDAIRRVGVVTSATGAAIKDILTVLHRRNPAIEVVIYPTQVQGENAHQQIIQAIQTANRRTEVDVLIVGRGGGSLEDLWCFNHEQLALAIVQSSLPVVSAVGHEVDVSIADLVADLRAPTPSAAAELVSQDSSELLRQLHQQYQRLVRGMAQRVQTARHQFQLARHHLRQLHPEIQLQQQSQRMDQLQVRLQRQMQATLTGQRHRYQIARQQLSHLSPDKRIEQTKERLKQYHLQLLRSTQQQLRAGKERLAHNAHLLDTVSPLATLARGYSISFQQDKVLRSVDEVDVGHSLTTKLKDGEIVSTVKSVGTSSQ</sequence>
<evidence type="ECO:0000313" key="9">
    <source>
        <dbReference type="EMBL" id="AWL12695.1"/>
    </source>
</evidence>
<comment type="subunit">
    <text evidence="5">Heterooligomer composed of large and small subunits.</text>
</comment>
<dbReference type="Pfam" id="PF02601">
    <property type="entry name" value="Exonuc_VII_L"/>
    <property type="match status" value="1"/>
</dbReference>
<dbReference type="NCBIfam" id="TIGR00237">
    <property type="entry name" value="xseA"/>
    <property type="match status" value="1"/>
</dbReference>
<dbReference type="GO" id="GO:0005737">
    <property type="term" value="C:cytoplasm"/>
    <property type="evidence" value="ECO:0007669"/>
    <property type="project" value="UniProtKB-SubCell"/>
</dbReference>
<dbReference type="GO" id="GO:0009318">
    <property type="term" value="C:exodeoxyribonuclease VII complex"/>
    <property type="evidence" value="ECO:0007669"/>
    <property type="project" value="UniProtKB-UniRule"/>
</dbReference>
<protein>
    <recommendedName>
        <fullName evidence="5">Exodeoxyribonuclease 7 large subunit</fullName>
        <ecNumber evidence="5">3.1.11.6</ecNumber>
    </recommendedName>
    <alternativeName>
        <fullName evidence="5">Exodeoxyribonuclease VII large subunit</fullName>
        <shortName evidence="5">Exonuclease VII large subunit</shortName>
    </alternativeName>
</protein>
<evidence type="ECO:0000256" key="5">
    <source>
        <dbReference type="HAMAP-Rule" id="MF_00378"/>
    </source>
</evidence>
<gene>
    <name evidence="5 9" type="primary">xseA</name>
    <name evidence="9" type="ORF">HMF8227_02242</name>
</gene>
<dbReference type="InterPro" id="IPR025824">
    <property type="entry name" value="OB-fold_nuc-bd_dom"/>
</dbReference>
<dbReference type="AlphaFoldDB" id="A0A2S2E4X1"/>
<dbReference type="GO" id="GO:0003676">
    <property type="term" value="F:nucleic acid binding"/>
    <property type="evidence" value="ECO:0007669"/>
    <property type="project" value="InterPro"/>
</dbReference>
<keyword evidence="4 5" id="KW-0269">Exonuclease</keyword>
<dbReference type="GO" id="GO:0008855">
    <property type="term" value="F:exodeoxyribonuclease VII activity"/>
    <property type="evidence" value="ECO:0007669"/>
    <property type="project" value="UniProtKB-UniRule"/>
</dbReference>
<dbReference type="KEGG" id="salh:HMF8227_02242"/>
<name>A0A2S2E4X1_9ALTE</name>
<comment type="catalytic activity">
    <reaction evidence="5 6">
        <text>Exonucleolytic cleavage in either 5'- to 3'- or 3'- to 5'-direction to yield nucleoside 5'-phosphates.</text>
        <dbReference type="EC" id="3.1.11.6"/>
    </reaction>
</comment>
<comment type="subcellular location">
    <subcellularLocation>
        <location evidence="5 6">Cytoplasm</location>
    </subcellularLocation>
</comment>
<comment type="function">
    <text evidence="5">Bidirectionally degrades single-stranded DNA into large acid-insoluble oligonucleotides, which are then degraded further into small acid-soluble oligonucleotides.</text>
</comment>
<keyword evidence="2 5" id="KW-0540">Nuclease</keyword>
<evidence type="ECO:0000259" key="8">
    <source>
        <dbReference type="Pfam" id="PF13742"/>
    </source>
</evidence>
<feature type="domain" description="OB-fold nucleic acid binding" evidence="8">
    <location>
        <begin position="5"/>
        <end position="97"/>
    </location>
</feature>
<evidence type="ECO:0000313" key="10">
    <source>
        <dbReference type="Proteomes" id="UP000245728"/>
    </source>
</evidence>
<evidence type="ECO:0000256" key="4">
    <source>
        <dbReference type="ARBA" id="ARBA00022839"/>
    </source>
</evidence>
<keyword evidence="3 5" id="KW-0378">Hydrolase</keyword>
<dbReference type="PANTHER" id="PTHR30008:SF0">
    <property type="entry name" value="EXODEOXYRIBONUCLEASE 7 LARGE SUBUNIT"/>
    <property type="match status" value="1"/>
</dbReference>
<dbReference type="InterPro" id="IPR003753">
    <property type="entry name" value="Exonuc_VII_L"/>
</dbReference>
<reference evidence="9 10" key="1">
    <citation type="submission" date="2018-05" db="EMBL/GenBank/DDBJ databases">
        <title>Salinimonas sp. HMF8227 Genome sequencing and assembly.</title>
        <authorList>
            <person name="Kang H."/>
            <person name="Kang J."/>
            <person name="Cha I."/>
            <person name="Kim H."/>
            <person name="Joh K."/>
        </authorList>
    </citation>
    <scope>NUCLEOTIDE SEQUENCE [LARGE SCALE GENOMIC DNA]</scope>
    <source>
        <strain evidence="9 10">HMF8227</strain>
    </source>
</reference>
<dbReference type="EMBL" id="CP029347">
    <property type="protein sequence ID" value="AWL12695.1"/>
    <property type="molecule type" value="Genomic_DNA"/>
</dbReference>
<evidence type="ECO:0000256" key="2">
    <source>
        <dbReference type="ARBA" id="ARBA00022722"/>
    </source>
</evidence>
<dbReference type="OrthoDB" id="9802795at2"/>
<dbReference type="RefSeq" id="WP_109340244.1">
    <property type="nucleotide sequence ID" value="NZ_CP029347.1"/>
</dbReference>
<evidence type="ECO:0000256" key="1">
    <source>
        <dbReference type="ARBA" id="ARBA00022490"/>
    </source>
</evidence>
<keyword evidence="1 5" id="KW-0963">Cytoplasm</keyword>
<dbReference type="InterPro" id="IPR020579">
    <property type="entry name" value="Exonuc_VII_lsu_C"/>
</dbReference>
<accession>A0A2S2E4X1</accession>
<dbReference type="Pfam" id="PF13742">
    <property type="entry name" value="tRNA_anti_2"/>
    <property type="match status" value="1"/>
</dbReference>
<dbReference type="GO" id="GO:0006308">
    <property type="term" value="P:DNA catabolic process"/>
    <property type="evidence" value="ECO:0007669"/>
    <property type="project" value="UniProtKB-UniRule"/>
</dbReference>
<dbReference type="CDD" id="cd04489">
    <property type="entry name" value="ExoVII_LU_OBF"/>
    <property type="match status" value="1"/>
</dbReference>
<evidence type="ECO:0000256" key="3">
    <source>
        <dbReference type="ARBA" id="ARBA00022801"/>
    </source>
</evidence>
<dbReference type="PANTHER" id="PTHR30008">
    <property type="entry name" value="EXODEOXYRIBONUCLEASE 7 LARGE SUBUNIT"/>
    <property type="match status" value="1"/>
</dbReference>
<comment type="similarity">
    <text evidence="5 6">Belongs to the XseA family.</text>
</comment>
<keyword evidence="10" id="KW-1185">Reference proteome</keyword>
<dbReference type="Proteomes" id="UP000245728">
    <property type="component" value="Chromosome"/>
</dbReference>
<organism evidence="9 10">
    <name type="scientific">Saliniradius amylolyticus</name>
    <dbReference type="NCBI Taxonomy" id="2183582"/>
    <lineage>
        <taxon>Bacteria</taxon>
        <taxon>Pseudomonadati</taxon>
        <taxon>Pseudomonadota</taxon>
        <taxon>Gammaproteobacteria</taxon>
        <taxon>Alteromonadales</taxon>
        <taxon>Alteromonadaceae</taxon>
        <taxon>Saliniradius</taxon>
    </lineage>
</organism>